<dbReference type="GO" id="GO:0009451">
    <property type="term" value="P:RNA modification"/>
    <property type="evidence" value="ECO:0007669"/>
    <property type="project" value="InterPro"/>
</dbReference>
<proteinExistence type="inferred from homology"/>
<name>A0A540MY25_MALBA</name>
<evidence type="ECO:0000256" key="2">
    <source>
        <dbReference type="ARBA" id="ARBA00022737"/>
    </source>
</evidence>
<dbReference type="GO" id="GO:0008270">
    <property type="term" value="F:zinc ion binding"/>
    <property type="evidence" value="ECO:0007669"/>
    <property type="project" value="InterPro"/>
</dbReference>
<dbReference type="FunFam" id="1.25.40.10:FF:000366">
    <property type="entry name" value="Pentatricopeptide (PPR) repeat-containing protein"/>
    <property type="match status" value="1"/>
</dbReference>
<evidence type="ECO:0000256" key="1">
    <source>
        <dbReference type="ARBA" id="ARBA00006643"/>
    </source>
</evidence>
<dbReference type="InterPro" id="IPR046960">
    <property type="entry name" value="PPR_At4g14850-like_plant"/>
</dbReference>
<evidence type="ECO:0000313" key="5">
    <source>
        <dbReference type="EMBL" id="TQE03696.1"/>
    </source>
</evidence>
<dbReference type="InterPro" id="IPR046848">
    <property type="entry name" value="E_motif"/>
</dbReference>
<comment type="similarity">
    <text evidence="1">Belongs to the PPR family. PCMP-H subfamily.</text>
</comment>
<dbReference type="AlphaFoldDB" id="A0A540MY25"/>
<comment type="caution">
    <text evidence="5">The sequence shown here is derived from an EMBL/GenBank/DDBJ whole genome shotgun (WGS) entry which is preliminary data.</text>
</comment>
<dbReference type="EMBL" id="VIEB01000151">
    <property type="protein sequence ID" value="TQE03696.1"/>
    <property type="molecule type" value="Genomic_DNA"/>
</dbReference>
<dbReference type="Pfam" id="PF01535">
    <property type="entry name" value="PPR"/>
    <property type="match status" value="1"/>
</dbReference>
<keyword evidence="6" id="KW-1185">Reference proteome</keyword>
<dbReference type="PANTHER" id="PTHR47926:SF541">
    <property type="entry name" value="DYW DOMAIN-CONTAINING PROTEIN"/>
    <property type="match status" value="1"/>
</dbReference>
<feature type="domain" description="DYW" evidence="4">
    <location>
        <begin position="154"/>
        <end position="246"/>
    </location>
</feature>
<dbReference type="Gene3D" id="1.25.40.10">
    <property type="entry name" value="Tetratricopeptide repeat domain"/>
    <property type="match status" value="1"/>
</dbReference>
<dbReference type="PROSITE" id="PS51375">
    <property type="entry name" value="PPR"/>
    <property type="match status" value="1"/>
</dbReference>
<accession>A0A540MY25</accession>
<dbReference type="PANTHER" id="PTHR47926">
    <property type="entry name" value="PENTATRICOPEPTIDE REPEAT-CONTAINING PROTEIN"/>
    <property type="match status" value="1"/>
</dbReference>
<dbReference type="Pfam" id="PF20431">
    <property type="entry name" value="E_motif"/>
    <property type="match status" value="1"/>
</dbReference>
<dbReference type="InterPro" id="IPR002885">
    <property type="entry name" value="PPR_rpt"/>
</dbReference>
<reference evidence="5 6" key="1">
    <citation type="journal article" date="2019" name="G3 (Bethesda)">
        <title>Sequencing of a Wild Apple (Malus baccata) Genome Unravels the Differences Between Cultivated and Wild Apple Species Regarding Disease Resistance and Cold Tolerance.</title>
        <authorList>
            <person name="Chen X."/>
        </authorList>
    </citation>
    <scope>NUCLEOTIDE SEQUENCE [LARGE SCALE GENOMIC DNA]</scope>
    <source>
        <strain evidence="6">cv. Shandingzi</strain>
        <tissue evidence="5">Leaves</tissue>
    </source>
</reference>
<dbReference type="InterPro" id="IPR032867">
    <property type="entry name" value="DYW_dom"/>
</dbReference>
<keyword evidence="2" id="KW-0677">Repeat</keyword>
<dbReference type="GO" id="GO:0003723">
    <property type="term" value="F:RNA binding"/>
    <property type="evidence" value="ECO:0007669"/>
    <property type="project" value="InterPro"/>
</dbReference>
<dbReference type="Pfam" id="PF14432">
    <property type="entry name" value="DYW_deaminase"/>
    <property type="match status" value="1"/>
</dbReference>
<feature type="repeat" description="PPR" evidence="3">
    <location>
        <begin position="10"/>
        <end position="44"/>
    </location>
</feature>
<organism evidence="5 6">
    <name type="scientific">Malus baccata</name>
    <name type="common">Siberian crab apple</name>
    <name type="synonym">Pyrus baccata</name>
    <dbReference type="NCBI Taxonomy" id="106549"/>
    <lineage>
        <taxon>Eukaryota</taxon>
        <taxon>Viridiplantae</taxon>
        <taxon>Streptophyta</taxon>
        <taxon>Embryophyta</taxon>
        <taxon>Tracheophyta</taxon>
        <taxon>Spermatophyta</taxon>
        <taxon>Magnoliopsida</taxon>
        <taxon>eudicotyledons</taxon>
        <taxon>Gunneridae</taxon>
        <taxon>Pentapetalae</taxon>
        <taxon>rosids</taxon>
        <taxon>fabids</taxon>
        <taxon>Rosales</taxon>
        <taxon>Rosaceae</taxon>
        <taxon>Amygdaloideae</taxon>
        <taxon>Maleae</taxon>
        <taxon>Malus</taxon>
    </lineage>
</organism>
<evidence type="ECO:0000256" key="3">
    <source>
        <dbReference type="PROSITE-ProRule" id="PRU00708"/>
    </source>
</evidence>
<dbReference type="Proteomes" id="UP000315295">
    <property type="component" value="Unassembled WGS sequence"/>
</dbReference>
<evidence type="ECO:0000259" key="4">
    <source>
        <dbReference type="Pfam" id="PF14432"/>
    </source>
</evidence>
<dbReference type="InterPro" id="IPR011990">
    <property type="entry name" value="TPR-like_helical_dom_sf"/>
</dbReference>
<sequence>MRDSYGISPDEKHYARMIDLLCRCGEFTEAKDLIESMPFEPGAPIWEALLAGCKTHGNLGLGIQAAERLLELVPQHDGTYVLLSNLYANAGYWDDVAKVRKLMRDRGVRKEPGCSWIDVENMVHFFLVDDTKHPEVQAAYKYLEQLGLEMRKLGYVPDTNYALHDMESEHKEYAISTHSEKLAVAFGLMKLPPGHTIRVFKNLRICGDCHNAFKFTSRVVGREIIVRDGKRFHHFRDGECSCGDYW</sequence>
<evidence type="ECO:0000313" key="6">
    <source>
        <dbReference type="Proteomes" id="UP000315295"/>
    </source>
</evidence>
<dbReference type="NCBIfam" id="TIGR00756">
    <property type="entry name" value="PPR"/>
    <property type="match status" value="1"/>
</dbReference>
<protein>
    <recommendedName>
        <fullName evidence="4">DYW domain-containing protein</fullName>
    </recommendedName>
</protein>
<dbReference type="STRING" id="106549.A0A540MY25"/>
<gene>
    <name evidence="5" type="ORF">C1H46_010670</name>
</gene>